<dbReference type="PANTHER" id="PTHR21090:SF5">
    <property type="entry name" value="PENTAFUNCTIONAL AROM POLYPEPTIDE"/>
    <property type="match status" value="1"/>
</dbReference>
<dbReference type="NCBIfam" id="TIGR01356">
    <property type="entry name" value="aroA"/>
    <property type="match status" value="1"/>
</dbReference>
<dbReference type="PIRSF" id="PIRSF000505">
    <property type="entry name" value="EPSPS"/>
    <property type="match status" value="1"/>
</dbReference>
<evidence type="ECO:0000256" key="4">
    <source>
        <dbReference type="ARBA" id="ARBA00022490"/>
    </source>
</evidence>
<comment type="catalytic activity">
    <reaction evidence="8">
        <text>3-phosphoshikimate + phosphoenolpyruvate = 5-O-(1-carboxyvinyl)-3-phosphoshikimate + phosphate</text>
        <dbReference type="Rhea" id="RHEA:21256"/>
        <dbReference type="ChEBI" id="CHEBI:43474"/>
        <dbReference type="ChEBI" id="CHEBI:57701"/>
        <dbReference type="ChEBI" id="CHEBI:58702"/>
        <dbReference type="ChEBI" id="CHEBI:145989"/>
        <dbReference type="EC" id="2.5.1.19"/>
    </reaction>
    <physiologicalReaction direction="left-to-right" evidence="8">
        <dbReference type="Rhea" id="RHEA:21257"/>
    </physiologicalReaction>
</comment>
<keyword evidence="6 9" id="KW-0808">Transferase</keyword>
<evidence type="ECO:0000256" key="2">
    <source>
        <dbReference type="ARBA" id="ARBA00004811"/>
    </source>
</evidence>
<dbReference type="RefSeq" id="WP_099578206.1">
    <property type="nucleotide sequence ID" value="NZ_MJBI02000001.1"/>
</dbReference>
<comment type="caution">
    <text evidence="9">Lacks conserved residue(s) required for the propagation of feature annotation.</text>
</comment>
<evidence type="ECO:0000256" key="5">
    <source>
        <dbReference type="ARBA" id="ARBA00022605"/>
    </source>
</evidence>
<dbReference type="FunFam" id="3.65.10.10:FF:000005">
    <property type="entry name" value="3-phosphoshikimate 1-carboxyvinyltransferase"/>
    <property type="match status" value="1"/>
</dbReference>
<accession>A0A2G5NT48</accession>
<keyword evidence="4 9" id="KW-0963">Cytoplasm</keyword>
<dbReference type="GO" id="GO:0009073">
    <property type="term" value="P:aromatic amino acid family biosynthetic process"/>
    <property type="evidence" value="ECO:0007669"/>
    <property type="project" value="UniProtKB-KW"/>
</dbReference>
<feature type="domain" description="Enolpyruvate transferase" evidence="10">
    <location>
        <begin position="4"/>
        <end position="428"/>
    </location>
</feature>
<name>A0A2G5NT48_9STAP</name>
<feature type="binding site" evidence="9">
    <location>
        <position position="318"/>
    </location>
    <ligand>
        <name>3-phosphoshikimate</name>
        <dbReference type="ChEBI" id="CHEBI:145989"/>
    </ligand>
</feature>
<evidence type="ECO:0000256" key="9">
    <source>
        <dbReference type="HAMAP-Rule" id="MF_00210"/>
    </source>
</evidence>
<feature type="binding site" evidence="9">
    <location>
        <position position="18"/>
    </location>
    <ligand>
        <name>3-phosphoshikimate</name>
        <dbReference type="ChEBI" id="CHEBI:145989"/>
    </ligand>
</feature>
<feature type="binding site" evidence="9">
    <location>
        <position position="345"/>
    </location>
    <ligand>
        <name>3-phosphoshikimate</name>
        <dbReference type="ChEBI" id="CHEBI:145989"/>
    </ligand>
</feature>
<keyword evidence="7 9" id="KW-0057">Aromatic amino acid biosynthesis</keyword>
<dbReference type="CDD" id="cd01556">
    <property type="entry name" value="EPSP_synthase"/>
    <property type="match status" value="1"/>
</dbReference>
<dbReference type="InterPro" id="IPR006264">
    <property type="entry name" value="EPSP_synthase"/>
</dbReference>
<dbReference type="GO" id="GO:0005737">
    <property type="term" value="C:cytoplasm"/>
    <property type="evidence" value="ECO:0007669"/>
    <property type="project" value="UniProtKB-SubCell"/>
</dbReference>
<feature type="active site" description="Proton acceptor" evidence="9">
    <location>
        <position position="318"/>
    </location>
</feature>
<dbReference type="EC" id="2.5.1.19" evidence="9"/>
<feature type="binding site" evidence="9">
    <location>
        <position position="393"/>
    </location>
    <ligand>
        <name>phosphoenolpyruvate</name>
        <dbReference type="ChEBI" id="CHEBI:58702"/>
    </ligand>
</feature>
<evidence type="ECO:0000256" key="6">
    <source>
        <dbReference type="ARBA" id="ARBA00022679"/>
    </source>
</evidence>
<keyword evidence="12" id="KW-1185">Reference proteome</keyword>
<evidence type="ECO:0000256" key="1">
    <source>
        <dbReference type="ARBA" id="ARBA00002174"/>
    </source>
</evidence>
<feature type="binding site" evidence="9">
    <location>
        <position position="22"/>
    </location>
    <ligand>
        <name>3-phosphoshikimate</name>
        <dbReference type="ChEBI" id="CHEBI:145989"/>
    </ligand>
</feature>
<comment type="pathway">
    <text evidence="2 9">Metabolic intermediate biosynthesis; chorismate biosynthesis; chorismate from D-erythrose 4-phosphate and phosphoenolpyruvate: step 6/7.</text>
</comment>
<reference evidence="11 12" key="1">
    <citation type="journal article" date="2018" name="Front. Microbiol.">
        <title>Description and Comparative Genomics of Macrococcus caseolyticus subsp. hominis subsp. nov., Macrococcus goetzii sp. nov., Macrococcus epidermidis sp. nov., and Macrococcus bohemicus sp. nov., Novel Macrococci From Human Clinical Material With Virulence Potential and Suspected Uptake of Foreign DNA by Natural Transformation.</title>
        <authorList>
            <person name="Maslanova I."/>
            <person name="Wertheimer Z."/>
            <person name="Sedlacek I."/>
            <person name="Svec P."/>
            <person name="Indrakova A."/>
            <person name="Kovarovic V."/>
            <person name="Schumann P."/>
            <person name="Sproer C."/>
            <person name="Kralova S."/>
            <person name="Sedo O."/>
            <person name="Kristofova L."/>
            <person name="Vrbovska V."/>
            <person name="Fuzik T."/>
            <person name="Petras P."/>
            <person name="Zdrahal Z."/>
            <person name="Ruzickova V."/>
            <person name="Doskar J."/>
            <person name="Pantucek R."/>
        </authorList>
    </citation>
    <scope>NUCLEOTIDE SEQUENCE [LARGE SCALE GENOMIC DNA]</scope>
    <source>
        <strain evidence="11 12">CCM 4927</strain>
    </source>
</reference>
<evidence type="ECO:0000313" key="11">
    <source>
        <dbReference type="EMBL" id="RAI82551.1"/>
    </source>
</evidence>
<comment type="subunit">
    <text evidence="9">Monomer.</text>
</comment>
<feature type="binding site" evidence="9">
    <location>
        <position position="168"/>
    </location>
    <ligand>
        <name>3-phosphoshikimate</name>
        <dbReference type="ChEBI" id="CHEBI:145989"/>
    </ligand>
</feature>
<gene>
    <name evidence="9 11" type="primary">aroA</name>
    <name evidence="11" type="ORF">BFS35_002360</name>
</gene>
<dbReference type="InterPro" id="IPR036968">
    <property type="entry name" value="Enolpyruvate_Tfrase_sf"/>
</dbReference>
<proteinExistence type="inferred from homology"/>
<dbReference type="PROSITE" id="PS00104">
    <property type="entry name" value="EPSP_SYNTHASE_1"/>
    <property type="match status" value="1"/>
</dbReference>
<evidence type="ECO:0000313" key="12">
    <source>
        <dbReference type="Proteomes" id="UP000229523"/>
    </source>
</evidence>
<dbReference type="HAMAP" id="MF_00210">
    <property type="entry name" value="EPSP_synth"/>
    <property type="match status" value="1"/>
</dbReference>
<comment type="subcellular location">
    <subcellularLocation>
        <location evidence="9">Cytoplasm</location>
    </subcellularLocation>
</comment>
<dbReference type="GO" id="GO:0009423">
    <property type="term" value="P:chorismate biosynthetic process"/>
    <property type="evidence" value="ECO:0007669"/>
    <property type="project" value="UniProtKB-UniRule"/>
</dbReference>
<dbReference type="SUPFAM" id="SSF55205">
    <property type="entry name" value="EPT/RTPC-like"/>
    <property type="match status" value="1"/>
</dbReference>
<dbReference type="GO" id="GO:0003866">
    <property type="term" value="F:3-phosphoshikimate 1-carboxyvinyltransferase activity"/>
    <property type="evidence" value="ECO:0007669"/>
    <property type="project" value="UniProtKB-UniRule"/>
</dbReference>
<dbReference type="AlphaFoldDB" id="A0A2G5NT48"/>
<dbReference type="InterPro" id="IPR001986">
    <property type="entry name" value="Enolpyruvate_Tfrase_dom"/>
</dbReference>
<evidence type="ECO:0000256" key="3">
    <source>
        <dbReference type="ARBA" id="ARBA00009948"/>
    </source>
</evidence>
<feature type="binding site" evidence="9">
    <location>
        <position position="17"/>
    </location>
    <ligand>
        <name>3-phosphoshikimate</name>
        <dbReference type="ChEBI" id="CHEBI:145989"/>
    </ligand>
</feature>
<dbReference type="EMBL" id="MJBI02000001">
    <property type="protein sequence ID" value="RAI82551.1"/>
    <property type="molecule type" value="Genomic_DNA"/>
</dbReference>
<comment type="similarity">
    <text evidence="3 9">Belongs to the EPSP synthase family.</text>
</comment>
<dbReference type="UniPathway" id="UPA00053">
    <property type="reaction ID" value="UER00089"/>
</dbReference>
<keyword evidence="5 9" id="KW-0028">Amino-acid biosynthesis</keyword>
<dbReference type="FunFam" id="3.65.10.10:FF:000006">
    <property type="entry name" value="3-phosphoshikimate 1-carboxyvinyltransferase"/>
    <property type="match status" value="1"/>
</dbReference>
<dbReference type="GO" id="GO:0008652">
    <property type="term" value="P:amino acid biosynthetic process"/>
    <property type="evidence" value="ECO:0007669"/>
    <property type="project" value="UniProtKB-KW"/>
</dbReference>
<evidence type="ECO:0000259" key="10">
    <source>
        <dbReference type="Pfam" id="PF00275"/>
    </source>
</evidence>
<dbReference type="InterPro" id="IPR023193">
    <property type="entry name" value="EPSP_synthase_CS"/>
</dbReference>
<comment type="caution">
    <text evidence="11">The sequence shown here is derived from an EMBL/GenBank/DDBJ whole genome shotgun (WGS) entry which is preliminary data.</text>
</comment>
<dbReference type="PANTHER" id="PTHR21090">
    <property type="entry name" value="AROM/DEHYDROQUINATE SYNTHASE"/>
    <property type="match status" value="1"/>
</dbReference>
<sequence length="435" mass="47733">MVKSKGLTGEIKVPGDKSITHRAIILGSLSTGKMKIIDPLFGEDCLSTINIFRKLGVDIQIDEVNKEIIINAQGYRNFVEPTQVLDTGNSGTTTRLLSGVLAGLPFMSVMSGDDSIAKRPMDRVIDPLRLMGVDITGSQNNSRTPLVINSMNNDVNINGMTYDMQVKSAQVKSAILFAGLYAESDVRIKEQVTSRNHTELMFQQFGVEVEKQDDYIHLPAHSIDKLVTTDVQVPGDISSAAFFIVAGLIIPGSHIVIRNVGTNITRSGIIEVVQAMGGLISLKSVSDGAEPICDIEVKYTAQLNATDVFGDMIPTLIDEIPIIALLMTQAHGRSVIRDAEELKVKETNRIDKVVESLNQLGYHLEATDDGMIIYGHKKESMLNTRFSSFNDHRIGMLLAIANLLENEDIEIEHFEAVNISYPSFMDDLRTLQGGN</sequence>
<feature type="binding site" evidence="9">
    <location>
        <position position="17"/>
    </location>
    <ligand>
        <name>phosphoenolpyruvate</name>
        <dbReference type="ChEBI" id="CHEBI:58702"/>
    </ligand>
</feature>
<evidence type="ECO:0000256" key="8">
    <source>
        <dbReference type="ARBA" id="ARBA00044633"/>
    </source>
</evidence>
<feature type="binding site" evidence="9">
    <location>
        <position position="349"/>
    </location>
    <ligand>
        <name>phosphoenolpyruvate</name>
        <dbReference type="ChEBI" id="CHEBI:58702"/>
    </ligand>
</feature>
<dbReference type="InterPro" id="IPR013792">
    <property type="entry name" value="RNA3'P_cycl/enolpyr_Trfase_a/b"/>
</dbReference>
<dbReference type="Gene3D" id="3.65.10.10">
    <property type="entry name" value="Enolpyruvate transferase domain"/>
    <property type="match status" value="2"/>
</dbReference>
<feature type="binding site" evidence="9">
    <location>
        <position position="170"/>
    </location>
    <ligand>
        <name>3-phosphoshikimate</name>
        <dbReference type="ChEBI" id="CHEBI:145989"/>
    </ligand>
</feature>
<protein>
    <recommendedName>
        <fullName evidence="9">3-phosphoshikimate 1-carboxyvinyltransferase</fullName>
        <ecNumber evidence="9">2.5.1.19</ecNumber>
    </recommendedName>
    <alternativeName>
        <fullName evidence="9">5-enolpyruvylshikimate-3-phosphate synthase</fullName>
        <shortName evidence="9">EPSP synthase</shortName>
        <shortName evidence="9">EPSPS</shortName>
    </alternativeName>
</protein>
<organism evidence="11 12">
    <name type="scientific">Macrococcoides goetzii</name>
    <dbReference type="NCBI Taxonomy" id="1891097"/>
    <lineage>
        <taxon>Bacteria</taxon>
        <taxon>Bacillati</taxon>
        <taxon>Bacillota</taxon>
        <taxon>Bacilli</taxon>
        <taxon>Bacillales</taxon>
        <taxon>Staphylococcaceae</taxon>
        <taxon>Macrococcoides</taxon>
    </lineage>
</organism>
<feature type="binding site" evidence="9">
    <location>
        <position position="170"/>
    </location>
    <ligand>
        <name>phosphoenolpyruvate</name>
        <dbReference type="ChEBI" id="CHEBI:58702"/>
    </ligand>
</feature>
<evidence type="ECO:0000256" key="7">
    <source>
        <dbReference type="ARBA" id="ARBA00023141"/>
    </source>
</evidence>
<dbReference type="Pfam" id="PF00275">
    <property type="entry name" value="EPSP_synthase"/>
    <property type="match status" value="1"/>
</dbReference>
<feature type="binding site" evidence="9">
    <location>
        <position position="91"/>
    </location>
    <ligand>
        <name>phosphoenolpyruvate</name>
        <dbReference type="ChEBI" id="CHEBI:58702"/>
    </ligand>
</feature>
<comment type="function">
    <text evidence="1 9">Catalyzes the transfer of the enolpyruvyl moiety of phosphoenolpyruvate (PEP) to the 5-hydroxyl of shikimate-3-phosphate (S3P) to produce enolpyruvyl shikimate-3-phosphate and inorganic phosphate.</text>
</comment>
<feature type="binding site" evidence="9">
    <location>
        <position position="119"/>
    </location>
    <ligand>
        <name>phosphoenolpyruvate</name>
        <dbReference type="ChEBI" id="CHEBI:58702"/>
    </ligand>
</feature>
<dbReference type="Proteomes" id="UP000229523">
    <property type="component" value="Unassembled WGS sequence"/>
</dbReference>